<dbReference type="EMBL" id="CACVKT020006897">
    <property type="protein sequence ID" value="CAC5404034.1"/>
    <property type="molecule type" value="Genomic_DNA"/>
</dbReference>
<proteinExistence type="predicted"/>
<dbReference type="OrthoDB" id="6112772at2759"/>
<organism evidence="2 3">
    <name type="scientific">Mytilus coruscus</name>
    <name type="common">Sea mussel</name>
    <dbReference type="NCBI Taxonomy" id="42192"/>
    <lineage>
        <taxon>Eukaryota</taxon>
        <taxon>Metazoa</taxon>
        <taxon>Spiralia</taxon>
        <taxon>Lophotrochozoa</taxon>
        <taxon>Mollusca</taxon>
        <taxon>Bivalvia</taxon>
        <taxon>Autobranchia</taxon>
        <taxon>Pteriomorphia</taxon>
        <taxon>Mytilida</taxon>
        <taxon>Mytiloidea</taxon>
        <taxon>Mytilidae</taxon>
        <taxon>Mytilinae</taxon>
        <taxon>Mytilus</taxon>
    </lineage>
</organism>
<reference evidence="2 3" key="1">
    <citation type="submission" date="2020-06" db="EMBL/GenBank/DDBJ databases">
        <authorList>
            <person name="Li R."/>
            <person name="Bekaert M."/>
        </authorList>
    </citation>
    <scope>NUCLEOTIDE SEQUENCE [LARGE SCALE GENOMIC DNA]</scope>
    <source>
        <strain evidence="3">wild</strain>
    </source>
</reference>
<protein>
    <submittedName>
        <fullName evidence="2">Uncharacterized protein</fullName>
    </submittedName>
</protein>
<sequence>MFLTNSGILRTYQNLKGMLRIITLLSVLVGVHLATTPTKSPEWEGTTDIPEEIEVGEDVTTNNSSIPTTPLANDPIEQNDFYNPTRRPKNVNIKTTKLPVNVTPMTTVKSTEKTTLEPREATEAMEAEVEYEAEATTGGNVTTDSNLQRKNTGSCPPLHDAVVEHHVILRHGECEIVISQDDSIRWFNKPGKR</sequence>
<feature type="region of interest" description="Disordered" evidence="1">
    <location>
        <begin position="132"/>
        <end position="155"/>
    </location>
</feature>
<dbReference type="Proteomes" id="UP000507470">
    <property type="component" value="Unassembled WGS sequence"/>
</dbReference>
<keyword evidence="3" id="KW-1185">Reference proteome</keyword>
<dbReference type="AlphaFoldDB" id="A0A6J8DA87"/>
<accession>A0A6J8DA87</accession>
<evidence type="ECO:0000313" key="3">
    <source>
        <dbReference type="Proteomes" id="UP000507470"/>
    </source>
</evidence>
<evidence type="ECO:0000256" key="1">
    <source>
        <dbReference type="SAM" id="MobiDB-lite"/>
    </source>
</evidence>
<name>A0A6J8DA87_MYTCO</name>
<gene>
    <name evidence="2" type="ORF">MCOR_37863</name>
</gene>
<evidence type="ECO:0000313" key="2">
    <source>
        <dbReference type="EMBL" id="CAC5404034.1"/>
    </source>
</evidence>
<feature type="compositionally biased region" description="Polar residues" evidence="1">
    <location>
        <begin position="138"/>
        <end position="154"/>
    </location>
</feature>